<dbReference type="OrthoDB" id="65003at2759"/>
<accession>A0A485L415</accession>
<reference evidence="2" key="2">
    <citation type="submission" date="2019-06" db="EMBL/GenBank/DDBJ databases">
        <title>Genomics analysis of Aphanomyces spp. identifies a new class of oomycete effector associated with host adaptation.</title>
        <authorList>
            <person name="Gaulin E."/>
        </authorList>
    </citation>
    <scope>NUCLEOTIDE SEQUENCE</scope>
    <source>
        <strain evidence="2">CBS 578.67</strain>
    </source>
</reference>
<dbReference type="EMBL" id="CAADRA010005638">
    <property type="protein sequence ID" value="VFT91867.1"/>
    <property type="molecule type" value="Genomic_DNA"/>
</dbReference>
<evidence type="ECO:0000313" key="2">
    <source>
        <dbReference type="EMBL" id="KAF0694030.1"/>
    </source>
</evidence>
<feature type="compositionally biased region" description="Pro residues" evidence="1">
    <location>
        <begin position="52"/>
        <end position="67"/>
    </location>
</feature>
<gene>
    <name evidence="3" type="primary">Aste57867_15053</name>
    <name evidence="2" type="ORF">As57867_014997</name>
    <name evidence="3" type="ORF">ASTE57867_15053</name>
</gene>
<reference evidence="3 4" key="1">
    <citation type="submission" date="2019-03" db="EMBL/GenBank/DDBJ databases">
        <authorList>
            <person name="Gaulin E."/>
            <person name="Dumas B."/>
        </authorList>
    </citation>
    <scope>NUCLEOTIDE SEQUENCE [LARGE SCALE GENOMIC DNA]</scope>
    <source>
        <strain evidence="3">CBS 568.67</strain>
    </source>
</reference>
<protein>
    <submittedName>
        <fullName evidence="3">Aste57867_15053 protein</fullName>
    </submittedName>
</protein>
<evidence type="ECO:0000256" key="1">
    <source>
        <dbReference type="SAM" id="MobiDB-lite"/>
    </source>
</evidence>
<evidence type="ECO:0000313" key="4">
    <source>
        <dbReference type="Proteomes" id="UP000332933"/>
    </source>
</evidence>
<sequence length="230" mass="24896">MRANSTVLSDADKALLRFACCTYTLKRTPPKAPSPPKVTSPPKKPHSSPARIIPPKPVLPPPACPPPRADKAIPSAPTTSVLPVRPVHPSRPLTDVLLDMAAEVLYAKASAAPALNTEKILRLAFISTNGGLIPTASCEKILLFWCDFLLMGLRGEYDGTSGWGHAWRCVLECVDALILNYSMAFRRNPTKQQRVAMILDKLSEACLDNKCVGKPVLEWAIELAAQLAAP</sequence>
<feature type="region of interest" description="Disordered" evidence="1">
    <location>
        <begin position="26"/>
        <end position="80"/>
    </location>
</feature>
<dbReference type="EMBL" id="VJMH01005617">
    <property type="protein sequence ID" value="KAF0694030.1"/>
    <property type="molecule type" value="Genomic_DNA"/>
</dbReference>
<evidence type="ECO:0000313" key="3">
    <source>
        <dbReference type="EMBL" id="VFT91867.1"/>
    </source>
</evidence>
<keyword evidence="4" id="KW-1185">Reference proteome</keyword>
<organism evidence="3 4">
    <name type="scientific">Aphanomyces stellatus</name>
    <dbReference type="NCBI Taxonomy" id="120398"/>
    <lineage>
        <taxon>Eukaryota</taxon>
        <taxon>Sar</taxon>
        <taxon>Stramenopiles</taxon>
        <taxon>Oomycota</taxon>
        <taxon>Saprolegniomycetes</taxon>
        <taxon>Saprolegniales</taxon>
        <taxon>Verrucalvaceae</taxon>
        <taxon>Aphanomyces</taxon>
    </lineage>
</organism>
<feature type="compositionally biased region" description="Pro residues" evidence="1">
    <location>
        <begin position="30"/>
        <end position="39"/>
    </location>
</feature>
<dbReference type="Proteomes" id="UP000332933">
    <property type="component" value="Unassembled WGS sequence"/>
</dbReference>
<proteinExistence type="predicted"/>
<name>A0A485L415_9STRA</name>
<dbReference type="AlphaFoldDB" id="A0A485L415"/>